<dbReference type="FunCoup" id="A0A059CCG2">
    <property type="interactions" value="75"/>
</dbReference>
<dbReference type="InParanoid" id="A0A059CCG2"/>
<comment type="similarity">
    <text evidence="1">Belongs to the 'GDSL' lipolytic enzyme family.</text>
</comment>
<dbReference type="OMA" id="DISAWCG"/>
<protein>
    <submittedName>
        <fullName evidence="6">Uncharacterized protein</fullName>
    </submittedName>
</protein>
<dbReference type="eggNOG" id="ENOG502QU5U">
    <property type="taxonomic scope" value="Eukaryota"/>
</dbReference>
<dbReference type="InterPro" id="IPR001087">
    <property type="entry name" value="GDSL"/>
</dbReference>
<evidence type="ECO:0000256" key="5">
    <source>
        <dbReference type="SAM" id="SignalP"/>
    </source>
</evidence>
<dbReference type="GO" id="GO:0016788">
    <property type="term" value="F:hydrolase activity, acting on ester bonds"/>
    <property type="evidence" value="ECO:0007669"/>
    <property type="project" value="InterPro"/>
</dbReference>
<proteinExistence type="inferred from homology"/>
<evidence type="ECO:0000313" key="6">
    <source>
        <dbReference type="EMBL" id="KCW76148.1"/>
    </source>
</evidence>
<dbReference type="STRING" id="71139.A0A059CCG2"/>
<dbReference type="Gramene" id="KCW76148">
    <property type="protein sequence ID" value="KCW76148"/>
    <property type="gene ID" value="EUGRSUZ_D00525"/>
</dbReference>
<dbReference type="InterPro" id="IPR036514">
    <property type="entry name" value="SGNH_hydro_sf"/>
</dbReference>
<feature type="chain" id="PRO_5001574369" evidence="5">
    <location>
        <begin position="20"/>
        <end position="374"/>
    </location>
</feature>
<keyword evidence="3" id="KW-0378">Hydrolase</keyword>
<reference evidence="6" key="1">
    <citation type="submission" date="2013-07" db="EMBL/GenBank/DDBJ databases">
        <title>The genome of Eucalyptus grandis.</title>
        <authorList>
            <person name="Schmutz J."/>
            <person name="Hayes R."/>
            <person name="Myburg A."/>
            <person name="Tuskan G."/>
            <person name="Grattapaglia D."/>
            <person name="Rokhsar D.S."/>
        </authorList>
    </citation>
    <scope>NUCLEOTIDE SEQUENCE</scope>
    <source>
        <tissue evidence="6">Leaf extractions</tissue>
    </source>
</reference>
<dbReference type="PANTHER" id="PTHR22835:SF659">
    <property type="entry name" value="GDSL LIPASE_ACYLHYDROLASE, PUTATIVE (AFU_ORTHOLOGUE AFUA_2G00510)-RELATED"/>
    <property type="match status" value="1"/>
</dbReference>
<dbReference type="PANTHER" id="PTHR22835">
    <property type="entry name" value="ZINC FINGER FYVE DOMAIN CONTAINING PROTEIN"/>
    <property type="match status" value="1"/>
</dbReference>
<feature type="signal peptide" evidence="5">
    <location>
        <begin position="1"/>
        <end position="19"/>
    </location>
</feature>
<keyword evidence="4" id="KW-0325">Glycoprotein</keyword>
<gene>
    <name evidence="6" type="ORF">EUGRSUZ_D00525</name>
</gene>
<dbReference type="InterPro" id="IPR035669">
    <property type="entry name" value="SGNH_plant_lipase-like"/>
</dbReference>
<dbReference type="Pfam" id="PF00657">
    <property type="entry name" value="Lipase_GDSL"/>
    <property type="match status" value="1"/>
</dbReference>
<dbReference type="EMBL" id="KK198756">
    <property type="protein sequence ID" value="KCW76148.1"/>
    <property type="molecule type" value="Genomic_DNA"/>
</dbReference>
<sequence>MNILVFSLLCCLSSKSVLSSSDHYNAIFNFGDSHSDTGNFLITGALAYPEIKNLPYGETFFHHATGRCSNGRLIIDFIAEAFGLPYLPPYLAVAEGPPVRMGVNFAVAGATAIDGSFFSAQNITLWTNDSLNVQLGWFKSLKSSLCTTKQDCDEYFKKSLFLVGEIGENDYNLPFLFGRTIEQLRPLVPQIVGAIIRAVSTLIEEGAVNLVVPGQLPTGCISMYLTLFQSANESAYDPKTGCLEAYNALFKYHNNYLKQELQKLREQYPHARIMYADYYGASISIYRTPKFYGFYGGALTACCGGGGPYNFNTSAYCGQSGSTVCKDPSAFVDWDGIHSTESAYHYIARGLIDVCAIEGYLPITGIMKIGMLHI</sequence>
<evidence type="ECO:0000256" key="1">
    <source>
        <dbReference type="ARBA" id="ARBA00008668"/>
    </source>
</evidence>
<evidence type="ECO:0000256" key="2">
    <source>
        <dbReference type="ARBA" id="ARBA00022729"/>
    </source>
</evidence>
<accession>A0A059CCG2</accession>
<evidence type="ECO:0000256" key="4">
    <source>
        <dbReference type="ARBA" id="ARBA00023180"/>
    </source>
</evidence>
<organism evidence="6">
    <name type="scientific">Eucalyptus grandis</name>
    <name type="common">Flooded gum</name>
    <dbReference type="NCBI Taxonomy" id="71139"/>
    <lineage>
        <taxon>Eukaryota</taxon>
        <taxon>Viridiplantae</taxon>
        <taxon>Streptophyta</taxon>
        <taxon>Embryophyta</taxon>
        <taxon>Tracheophyta</taxon>
        <taxon>Spermatophyta</taxon>
        <taxon>Magnoliopsida</taxon>
        <taxon>eudicotyledons</taxon>
        <taxon>Gunneridae</taxon>
        <taxon>Pentapetalae</taxon>
        <taxon>rosids</taxon>
        <taxon>malvids</taxon>
        <taxon>Myrtales</taxon>
        <taxon>Myrtaceae</taxon>
        <taxon>Myrtoideae</taxon>
        <taxon>Eucalypteae</taxon>
        <taxon>Eucalyptus</taxon>
    </lineage>
</organism>
<keyword evidence="2 5" id="KW-0732">Signal</keyword>
<dbReference type="AlphaFoldDB" id="A0A059CCG2"/>
<dbReference type="CDD" id="cd01837">
    <property type="entry name" value="SGNH_plant_lipase_like"/>
    <property type="match status" value="1"/>
</dbReference>
<dbReference type="Gene3D" id="3.40.50.1110">
    <property type="entry name" value="SGNH hydrolase"/>
    <property type="match status" value="1"/>
</dbReference>
<evidence type="ECO:0000256" key="3">
    <source>
        <dbReference type="ARBA" id="ARBA00022801"/>
    </source>
</evidence>
<dbReference type="SUPFAM" id="SSF52266">
    <property type="entry name" value="SGNH hydrolase"/>
    <property type="match status" value="1"/>
</dbReference>
<name>A0A059CCG2_EUCGR</name>